<evidence type="ECO:0000313" key="23">
    <source>
        <dbReference type="EMBL" id="GHC66072.1"/>
    </source>
</evidence>
<comment type="function">
    <text evidence="21">Oxidized purine nucleoside triphosphate hydrolase which is a prominent sanitizer of the oxidized nucleotide pool. Catalyzes the hydrolysis of 2-oxo-dATP (2-hydroxy-dATP) into 2-oxo-dAMP. Also has a significant hydrolase activity toward 2-oxo-ATP, 8-oxo-dGTP and 8-oxo-dATP. Through the hydrolysis of oxidized purine nucleoside triphosphates, prevents their incorporation into DNA and the subsequent transversions A:T to C:G and G:C to T:A. Also catalyzes the hydrolysis of methylated purine nucleoside triphosphate preventing their integration into DNA. Through this antimutagenic activity protects cells from oxidative stress.</text>
</comment>
<dbReference type="PRINTS" id="PR01403">
    <property type="entry name" value="8OXTPHPHTASE"/>
</dbReference>
<comment type="cofactor">
    <cofactor evidence="1">
        <name>Mg(2+)</name>
        <dbReference type="ChEBI" id="CHEBI:18420"/>
    </cofactor>
</comment>
<feature type="domain" description="Nudix hydrolase" evidence="22">
    <location>
        <begin position="18"/>
        <end position="147"/>
    </location>
</feature>
<dbReference type="GO" id="GO:0042262">
    <property type="term" value="P:DNA protection"/>
    <property type="evidence" value="ECO:0007669"/>
    <property type="project" value="InterPro"/>
</dbReference>
<evidence type="ECO:0000256" key="10">
    <source>
        <dbReference type="ARBA" id="ARBA00024596"/>
    </source>
</evidence>
<keyword evidence="5" id="KW-0378">Hydrolase</keyword>
<dbReference type="GO" id="GO:0046872">
    <property type="term" value="F:metal ion binding"/>
    <property type="evidence" value="ECO:0007669"/>
    <property type="project" value="UniProtKB-KW"/>
</dbReference>
<dbReference type="EC" id="3.6.1.56" evidence="11"/>
<dbReference type="Gene3D" id="3.90.79.10">
    <property type="entry name" value="Nucleoside Triphosphate Pyrophosphohydrolase"/>
    <property type="match status" value="1"/>
</dbReference>
<evidence type="ECO:0000259" key="22">
    <source>
        <dbReference type="PROSITE" id="PS51462"/>
    </source>
</evidence>
<comment type="similarity">
    <text evidence="2">Belongs to the Nudix hydrolase family.</text>
</comment>
<dbReference type="GO" id="GO:0008413">
    <property type="term" value="F:8-oxo-7,8-dihydroguanosine triphosphate pyrophosphatase activity"/>
    <property type="evidence" value="ECO:0007669"/>
    <property type="project" value="InterPro"/>
</dbReference>
<evidence type="ECO:0000256" key="1">
    <source>
        <dbReference type="ARBA" id="ARBA00001946"/>
    </source>
</evidence>
<evidence type="ECO:0000256" key="12">
    <source>
        <dbReference type="ARBA" id="ARBA00026218"/>
    </source>
</evidence>
<name>A0A918TWD4_9BACT</name>
<keyword evidence="6" id="KW-0460">Magnesium</keyword>
<dbReference type="InterPro" id="IPR000086">
    <property type="entry name" value="NUDIX_hydrolase_dom"/>
</dbReference>
<evidence type="ECO:0000256" key="19">
    <source>
        <dbReference type="ARBA" id="ARBA00048894"/>
    </source>
</evidence>
<protein>
    <recommendedName>
        <fullName evidence="12">Oxidized purine nucleoside triphosphate hydrolase</fullName>
        <ecNumber evidence="11">3.6.1.56</ecNumber>
    </recommendedName>
    <alternativeName>
        <fullName evidence="16">2-hydroxy-dATP diphosphatase</fullName>
    </alternativeName>
    <alternativeName>
        <fullName evidence="15">7,8-dihydro-8-oxoguanine triphosphatase</fullName>
    </alternativeName>
    <alternativeName>
        <fullName evidence="14">8-oxo-dGTPase</fullName>
    </alternativeName>
    <alternativeName>
        <fullName evidence="17">Methylated purine nucleoside triphosphate hydrolase</fullName>
    </alternativeName>
    <alternativeName>
        <fullName evidence="13">Nucleoside diphosphate-linked moiety X motif 1</fullName>
    </alternativeName>
</protein>
<evidence type="ECO:0000256" key="16">
    <source>
        <dbReference type="ARBA" id="ARBA00031927"/>
    </source>
</evidence>
<evidence type="ECO:0000256" key="11">
    <source>
        <dbReference type="ARBA" id="ARBA00026103"/>
    </source>
</evidence>
<comment type="caution">
    <text evidence="23">The sequence shown here is derived from an EMBL/GenBank/DDBJ whole genome shotgun (WGS) entry which is preliminary data.</text>
</comment>
<dbReference type="CDD" id="cd03427">
    <property type="entry name" value="NUDIX_MTH1_Nudt1"/>
    <property type="match status" value="1"/>
</dbReference>
<dbReference type="GO" id="GO:0005737">
    <property type="term" value="C:cytoplasm"/>
    <property type="evidence" value="ECO:0007669"/>
    <property type="project" value="TreeGrafter"/>
</dbReference>
<evidence type="ECO:0000256" key="7">
    <source>
        <dbReference type="ARBA" id="ARBA00024448"/>
    </source>
</evidence>
<comment type="catalytic activity">
    <reaction evidence="9">
        <text>8-oxo-dGTP + H2O = 8-oxo-dGMP + diphosphate + H(+)</text>
        <dbReference type="Rhea" id="RHEA:31575"/>
        <dbReference type="ChEBI" id="CHEBI:15377"/>
        <dbReference type="ChEBI" id="CHEBI:15378"/>
        <dbReference type="ChEBI" id="CHEBI:33019"/>
        <dbReference type="ChEBI" id="CHEBI:63224"/>
        <dbReference type="ChEBI" id="CHEBI:77896"/>
    </reaction>
    <physiologicalReaction direction="left-to-right" evidence="9">
        <dbReference type="Rhea" id="RHEA:31576"/>
    </physiologicalReaction>
</comment>
<dbReference type="Pfam" id="PF00293">
    <property type="entry name" value="NUDIX"/>
    <property type="match status" value="1"/>
</dbReference>
<dbReference type="EMBL" id="BMXI01000020">
    <property type="protein sequence ID" value="GHC66072.1"/>
    <property type="molecule type" value="Genomic_DNA"/>
</dbReference>
<dbReference type="SUPFAM" id="SSF55811">
    <property type="entry name" value="Nudix"/>
    <property type="match status" value="1"/>
</dbReference>
<dbReference type="InterPro" id="IPR015797">
    <property type="entry name" value="NUDIX_hydrolase-like_dom_sf"/>
</dbReference>
<evidence type="ECO:0000256" key="3">
    <source>
        <dbReference type="ARBA" id="ARBA00011245"/>
    </source>
</evidence>
<evidence type="ECO:0000256" key="8">
    <source>
        <dbReference type="ARBA" id="ARBA00024459"/>
    </source>
</evidence>
<keyword evidence="4" id="KW-0479">Metal-binding</keyword>
<dbReference type="PANTHER" id="PTHR43758">
    <property type="entry name" value="7,8-DIHYDRO-8-OXOGUANINE TRIPHOSPHATASE"/>
    <property type="match status" value="1"/>
</dbReference>
<gene>
    <name evidence="23" type="ORF">GCM10007100_37360</name>
</gene>
<dbReference type="PROSITE" id="PS51462">
    <property type="entry name" value="NUDIX"/>
    <property type="match status" value="1"/>
</dbReference>
<dbReference type="PANTHER" id="PTHR43758:SF2">
    <property type="entry name" value="OXIDIZED PURINE NUCLEOSIDE TRIPHOSPHATE HYDROLASE"/>
    <property type="match status" value="1"/>
</dbReference>
<keyword evidence="24" id="KW-1185">Reference proteome</keyword>
<evidence type="ECO:0000256" key="15">
    <source>
        <dbReference type="ARBA" id="ARBA00030682"/>
    </source>
</evidence>
<dbReference type="AlphaFoldDB" id="A0A918TWD4"/>
<proteinExistence type="inferred from homology"/>
<dbReference type="GO" id="GO:0008828">
    <property type="term" value="F:dATP diphosphatase activity"/>
    <property type="evidence" value="ECO:0007669"/>
    <property type="project" value="UniProtKB-EC"/>
</dbReference>
<reference evidence="23" key="2">
    <citation type="submission" date="2020-09" db="EMBL/GenBank/DDBJ databases">
        <authorList>
            <person name="Sun Q."/>
            <person name="Kim S."/>
        </authorList>
    </citation>
    <scope>NUCLEOTIDE SEQUENCE</scope>
    <source>
        <strain evidence="23">KCTC 12988</strain>
    </source>
</reference>
<accession>A0A918TWD4</accession>
<evidence type="ECO:0000256" key="2">
    <source>
        <dbReference type="ARBA" id="ARBA00005582"/>
    </source>
</evidence>
<evidence type="ECO:0000256" key="6">
    <source>
        <dbReference type="ARBA" id="ARBA00022842"/>
    </source>
</evidence>
<comment type="catalytic activity">
    <reaction evidence="8">
        <text>2-oxo-dATP + H2O = 2-oxo-dAMP + diphosphate + H(+)</text>
        <dbReference type="Rhea" id="RHEA:31583"/>
        <dbReference type="ChEBI" id="CHEBI:15377"/>
        <dbReference type="ChEBI" id="CHEBI:15378"/>
        <dbReference type="ChEBI" id="CHEBI:33019"/>
        <dbReference type="ChEBI" id="CHEBI:63212"/>
        <dbReference type="ChEBI" id="CHEBI:77897"/>
        <dbReference type="EC" id="3.6.1.56"/>
    </reaction>
    <physiologicalReaction direction="left-to-right" evidence="8">
        <dbReference type="Rhea" id="RHEA:31584"/>
    </physiologicalReaction>
</comment>
<evidence type="ECO:0000256" key="17">
    <source>
        <dbReference type="ARBA" id="ARBA00032071"/>
    </source>
</evidence>
<evidence type="ECO:0000256" key="20">
    <source>
        <dbReference type="ARBA" id="ARBA00049032"/>
    </source>
</evidence>
<comment type="catalytic activity">
    <reaction evidence="7">
        <text>8-oxo-dATP + H2O = 8-oxo-dAMP + diphosphate + H(+)</text>
        <dbReference type="Rhea" id="RHEA:65396"/>
        <dbReference type="ChEBI" id="CHEBI:15377"/>
        <dbReference type="ChEBI" id="CHEBI:15378"/>
        <dbReference type="ChEBI" id="CHEBI:33019"/>
        <dbReference type="ChEBI" id="CHEBI:71361"/>
        <dbReference type="ChEBI" id="CHEBI:172871"/>
    </reaction>
    <physiologicalReaction direction="left-to-right" evidence="7">
        <dbReference type="Rhea" id="RHEA:65397"/>
    </physiologicalReaction>
</comment>
<organism evidence="23 24">
    <name type="scientific">Roseibacillus persicicus</name>
    <dbReference type="NCBI Taxonomy" id="454148"/>
    <lineage>
        <taxon>Bacteria</taxon>
        <taxon>Pseudomonadati</taxon>
        <taxon>Verrucomicrobiota</taxon>
        <taxon>Verrucomicrobiia</taxon>
        <taxon>Verrucomicrobiales</taxon>
        <taxon>Verrucomicrobiaceae</taxon>
        <taxon>Roseibacillus</taxon>
    </lineage>
</organism>
<dbReference type="InterPro" id="IPR003563">
    <property type="entry name" value="8ODP"/>
</dbReference>
<comment type="catalytic activity">
    <reaction evidence="10">
        <text>2-oxo-ATP + H2O = 2-oxo-AMP + diphosphate + H(+)</text>
        <dbReference type="Rhea" id="RHEA:67392"/>
        <dbReference type="ChEBI" id="CHEBI:15377"/>
        <dbReference type="ChEBI" id="CHEBI:15378"/>
        <dbReference type="ChEBI" id="CHEBI:33019"/>
        <dbReference type="ChEBI" id="CHEBI:71395"/>
        <dbReference type="ChEBI" id="CHEBI:172878"/>
    </reaction>
    <physiologicalReaction direction="left-to-right" evidence="10">
        <dbReference type="Rhea" id="RHEA:67393"/>
    </physiologicalReaction>
</comment>
<evidence type="ECO:0000256" key="13">
    <source>
        <dbReference type="ARBA" id="ARBA00029673"/>
    </source>
</evidence>
<evidence type="ECO:0000313" key="24">
    <source>
        <dbReference type="Proteomes" id="UP000644507"/>
    </source>
</evidence>
<evidence type="ECO:0000256" key="21">
    <source>
        <dbReference type="ARBA" id="ARBA00053094"/>
    </source>
</evidence>
<evidence type="ECO:0000256" key="4">
    <source>
        <dbReference type="ARBA" id="ARBA00022723"/>
    </source>
</evidence>
<evidence type="ECO:0000256" key="18">
    <source>
        <dbReference type="ARBA" id="ARBA00048002"/>
    </source>
</evidence>
<comment type="catalytic activity">
    <reaction evidence="19">
        <text>O(6)-methyl-dGTP + H2O = O(6)-methyl-dGMP + diphosphate + H(+)</text>
        <dbReference type="Rhea" id="RHEA:67600"/>
        <dbReference type="ChEBI" id="CHEBI:15377"/>
        <dbReference type="ChEBI" id="CHEBI:15378"/>
        <dbReference type="ChEBI" id="CHEBI:33019"/>
        <dbReference type="ChEBI" id="CHEBI:169974"/>
        <dbReference type="ChEBI" id="CHEBI:169975"/>
    </reaction>
    <physiologicalReaction direction="left-to-right" evidence="19">
        <dbReference type="Rhea" id="RHEA:67601"/>
    </physiologicalReaction>
</comment>
<dbReference type="Proteomes" id="UP000644507">
    <property type="component" value="Unassembled WGS sequence"/>
</dbReference>
<evidence type="ECO:0000256" key="14">
    <source>
        <dbReference type="ARBA" id="ARBA00030634"/>
    </source>
</evidence>
<reference evidence="23" key="1">
    <citation type="journal article" date="2014" name="Int. J. Syst. Evol. Microbiol.">
        <title>Complete genome sequence of Corynebacterium casei LMG S-19264T (=DSM 44701T), isolated from a smear-ripened cheese.</title>
        <authorList>
            <consortium name="US DOE Joint Genome Institute (JGI-PGF)"/>
            <person name="Walter F."/>
            <person name="Albersmeier A."/>
            <person name="Kalinowski J."/>
            <person name="Ruckert C."/>
        </authorList>
    </citation>
    <scope>NUCLEOTIDE SEQUENCE</scope>
    <source>
        <strain evidence="23">KCTC 12988</strain>
    </source>
</reference>
<evidence type="ECO:0000256" key="9">
    <source>
        <dbReference type="ARBA" id="ARBA00024486"/>
    </source>
</evidence>
<comment type="catalytic activity">
    <reaction evidence="18">
        <text>N(6)-methyl-ATP + H2O = N(6)-methyl-AMP + diphosphate + H(+)</text>
        <dbReference type="Rhea" id="RHEA:67608"/>
        <dbReference type="ChEBI" id="CHEBI:15377"/>
        <dbReference type="ChEBI" id="CHEBI:15378"/>
        <dbReference type="ChEBI" id="CHEBI:33019"/>
        <dbReference type="ChEBI" id="CHEBI:144842"/>
        <dbReference type="ChEBI" id="CHEBI:172873"/>
    </reaction>
    <physiologicalReaction direction="left-to-right" evidence="18">
        <dbReference type="Rhea" id="RHEA:67609"/>
    </physiologicalReaction>
</comment>
<evidence type="ECO:0000256" key="5">
    <source>
        <dbReference type="ARBA" id="ARBA00022801"/>
    </source>
</evidence>
<sequence>MVAMSEATCPVNWETWEPGMRATLMFIRVGDEVLLIEKQRGIGAGKVNGPGGKIDPGETPLECAIRETQEELCVTATGVRKMGELFFAMSDMPDIHCHVYMADGYEGTPTATPEAIPLWTKVSDLPFERMWDDDRYWLGEMLDGETFCGKFVFDEETILWREVNFGVTW</sequence>
<comment type="catalytic activity">
    <reaction evidence="20">
        <text>N(6)-methyl-dATP + H2O = N(6)-methyl-dAMP + diphosphate + H(+)</text>
        <dbReference type="Rhea" id="RHEA:67604"/>
        <dbReference type="ChEBI" id="CHEBI:15377"/>
        <dbReference type="ChEBI" id="CHEBI:15378"/>
        <dbReference type="ChEBI" id="CHEBI:33019"/>
        <dbReference type="ChEBI" id="CHEBI:169976"/>
        <dbReference type="ChEBI" id="CHEBI:172872"/>
    </reaction>
    <physiologicalReaction direction="left-to-right" evidence="20">
        <dbReference type="Rhea" id="RHEA:67605"/>
    </physiologicalReaction>
</comment>
<comment type="subunit">
    <text evidence="3">Monomer.</text>
</comment>